<dbReference type="SUPFAM" id="SSF52279">
    <property type="entry name" value="Beta-D-glucan exohydrolase, C-terminal domain"/>
    <property type="match status" value="1"/>
</dbReference>
<dbReference type="PANTHER" id="PTHR42715:SF10">
    <property type="entry name" value="BETA-GLUCOSIDASE"/>
    <property type="match status" value="1"/>
</dbReference>
<reference evidence="5 6" key="1">
    <citation type="submission" date="2016-12" db="EMBL/GenBank/DDBJ databases">
        <title>Bacillus phylogenomics.</title>
        <authorList>
            <person name="Dunlap C."/>
        </authorList>
    </citation>
    <scope>NUCLEOTIDE SEQUENCE [LARGE SCALE GENOMIC DNA]</scope>
    <source>
        <strain evidence="5 6">NRRL B-41327</strain>
    </source>
</reference>
<dbReference type="InterPro" id="IPR050288">
    <property type="entry name" value="Cellulose_deg_GH3"/>
</dbReference>
<dbReference type="Gene3D" id="2.60.40.10">
    <property type="entry name" value="Immunoglobulins"/>
    <property type="match status" value="1"/>
</dbReference>
<evidence type="ECO:0000256" key="3">
    <source>
        <dbReference type="SAM" id="Phobius"/>
    </source>
</evidence>
<dbReference type="RefSeq" id="WP_076790577.1">
    <property type="nucleotide sequence ID" value="NZ_JAKYKF010000003.1"/>
</dbReference>
<dbReference type="InterPro" id="IPR036962">
    <property type="entry name" value="Glyco_hydro_3_N_sf"/>
</dbReference>
<organism evidence="5 6">
    <name type="scientific">Bacillus haynesii</name>
    <dbReference type="NCBI Taxonomy" id="1925021"/>
    <lineage>
        <taxon>Bacteria</taxon>
        <taxon>Bacillati</taxon>
        <taxon>Bacillota</taxon>
        <taxon>Bacilli</taxon>
        <taxon>Bacillales</taxon>
        <taxon>Bacillaceae</taxon>
        <taxon>Bacillus</taxon>
    </lineage>
</organism>
<feature type="domain" description="Fibronectin type III-like" evidence="4">
    <location>
        <begin position="411"/>
        <end position="489"/>
    </location>
</feature>
<dbReference type="InterPro" id="IPR013783">
    <property type="entry name" value="Ig-like_fold"/>
</dbReference>
<comment type="similarity">
    <text evidence="1">Belongs to the glycosyl hydrolase 3 family.</text>
</comment>
<evidence type="ECO:0000313" key="6">
    <source>
        <dbReference type="Proteomes" id="UP000187046"/>
    </source>
</evidence>
<keyword evidence="6" id="KW-1185">Reference proteome</keyword>
<dbReference type="Gene3D" id="3.20.20.300">
    <property type="entry name" value="Glycoside hydrolase, family 3, N-terminal domain"/>
    <property type="match status" value="1"/>
</dbReference>
<dbReference type="EMBL" id="MRBL01000007">
    <property type="protein sequence ID" value="OMI28454.1"/>
    <property type="molecule type" value="Genomic_DNA"/>
</dbReference>
<keyword evidence="2" id="KW-0378">Hydrolase</keyword>
<gene>
    <name evidence="5" type="ORF">BTA31_07865</name>
</gene>
<evidence type="ECO:0000259" key="4">
    <source>
        <dbReference type="SMART" id="SM01217"/>
    </source>
</evidence>
<dbReference type="PANTHER" id="PTHR42715">
    <property type="entry name" value="BETA-GLUCOSIDASE"/>
    <property type="match status" value="1"/>
</dbReference>
<keyword evidence="3" id="KW-0812">Transmembrane</keyword>
<dbReference type="InterPro" id="IPR001764">
    <property type="entry name" value="Glyco_hydro_3_N"/>
</dbReference>
<dbReference type="SMART" id="SM01217">
    <property type="entry name" value="Fn3_like"/>
    <property type="match status" value="1"/>
</dbReference>
<accession>A0ABX3I5N2</accession>
<name>A0ABX3I5N2_9BACI</name>
<dbReference type="SUPFAM" id="SSF51445">
    <property type="entry name" value="(Trans)glycosidases"/>
    <property type="match status" value="1"/>
</dbReference>
<evidence type="ECO:0000256" key="1">
    <source>
        <dbReference type="ARBA" id="ARBA00005336"/>
    </source>
</evidence>
<protein>
    <submittedName>
        <fullName evidence="5">Beta-glucosidase</fullName>
    </submittedName>
</protein>
<dbReference type="InterPro" id="IPR017853">
    <property type="entry name" value="GH"/>
</dbReference>
<sequence length="960" mass="105692">MKKTKKISKPAAIILYIVSAVLIIGVIAGDIYAKNYSQIISIYLSHPTSKIVTDDKDKEDNEYYKSSFASADKQKARAEEVVQKLVEEGIVLLKNENNALPLKSKGKITVLGQNSVDLVYGGGGSGSVETAKVPDLKTVLAKSGFEVNKTLWDFYQTGAGSSYRKKTPDIEGKGSFEVNEVPQSVYTDKEINSFKDYNDAALVVIGRSGGEHSDLATDKLSTGYHYLEIDNNEKDMLKLAKENFETVVVLINSSNPIQLGFLDEYNIDAAISVGALGQTGAYAIGEVLNGSVNPSGNLVDTYAYDAFSSPAMANFGNYKIANSQVDKGNAYMVYGEGIYVGYKYYETRYEDVVLGNEKESDYNYSEQVQFPFGYGLSYSQFKWSDYRVKEKDDKYEVSLKVMNTGSVSGKDVVQIYMQSPYTKYDKDNGIEKASVELVGFSKTSEMKAGESETVTIEVDKEEMKTYDANGKGTYIVDAGDYYFAAGENAHDALNNILAAKGKTTDDGMDYDGNPALVKNFTVDTLDSTTYAESAVTGNKISNQFDGVDIKHYDSSFEYLSRKDWKGTWPSTYEDGSLTASKELLDDLTISYTEDKDAVMPETGVISKEYGKLNAAMFIGRDYDDKLWDVLLNQLTVDEMTKLVRMGGYATVPIKSINLPGTSNLDGPAGISNTLVGGNKQGMAYPAEVVMASTWNVKLIKEMGESVGEDGIRNEVAGWYAPGVNTHRAPFGGRNFEYFSEDGFLSGKLSASEVKGVQSKGTFVYMKHFALNDQETNRLGGAVFANEQAMREIYLKPFETTVREGDARGAMAAMNRIGARWAGGHKGLMTETLRNEWGFKGTVVTDQASLSHFAYQDLREGIEAGTNLWLNTDSKLWKLSNDQLTPTVVNHLRESVHNILYSIVNSNAMNGISTSSRIVEITPLWQYWLIAANVVILLAALAIIVFVTRKLKKQNKVNISA</sequence>
<evidence type="ECO:0000313" key="5">
    <source>
        <dbReference type="EMBL" id="OMI28454.1"/>
    </source>
</evidence>
<proteinExistence type="inferred from homology"/>
<dbReference type="Pfam" id="PF14310">
    <property type="entry name" value="Fn3-like"/>
    <property type="match status" value="1"/>
</dbReference>
<keyword evidence="3" id="KW-1133">Transmembrane helix</keyword>
<dbReference type="InterPro" id="IPR002772">
    <property type="entry name" value="Glyco_hydro_3_C"/>
</dbReference>
<dbReference type="Proteomes" id="UP000187046">
    <property type="component" value="Unassembled WGS sequence"/>
</dbReference>
<comment type="caution">
    <text evidence="5">The sequence shown here is derived from an EMBL/GenBank/DDBJ whole genome shotgun (WGS) entry which is preliminary data.</text>
</comment>
<keyword evidence="3" id="KW-0472">Membrane</keyword>
<dbReference type="InterPro" id="IPR036881">
    <property type="entry name" value="Glyco_hydro_3_C_sf"/>
</dbReference>
<dbReference type="PRINTS" id="PR00133">
    <property type="entry name" value="GLHYDRLASE3"/>
</dbReference>
<evidence type="ECO:0000256" key="2">
    <source>
        <dbReference type="ARBA" id="ARBA00022801"/>
    </source>
</evidence>
<dbReference type="Pfam" id="PF01915">
    <property type="entry name" value="Glyco_hydro_3_C"/>
    <property type="match status" value="1"/>
</dbReference>
<dbReference type="InterPro" id="IPR026891">
    <property type="entry name" value="Fn3-like"/>
</dbReference>
<feature type="transmembrane region" description="Helical" evidence="3">
    <location>
        <begin position="12"/>
        <end position="33"/>
    </location>
</feature>
<dbReference type="Pfam" id="PF00933">
    <property type="entry name" value="Glyco_hydro_3"/>
    <property type="match status" value="1"/>
</dbReference>
<dbReference type="Gene3D" id="3.40.50.1700">
    <property type="entry name" value="Glycoside hydrolase family 3 C-terminal domain"/>
    <property type="match status" value="1"/>
</dbReference>
<feature type="transmembrane region" description="Helical" evidence="3">
    <location>
        <begin position="924"/>
        <end position="946"/>
    </location>
</feature>